<evidence type="ECO:0000313" key="2">
    <source>
        <dbReference type="EMBL" id="CAB3370048.1"/>
    </source>
</evidence>
<evidence type="ECO:0000256" key="1">
    <source>
        <dbReference type="SAM" id="SignalP"/>
    </source>
</evidence>
<dbReference type="EMBL" id="CADEPI010000049">
    <property type="protein sequence ID" value="CAB3370048.1"/>
    <property type="molecule type" value="Genomic_DNA"/>
</dbReference>
<keyword evidence="3" id="KW-1185">Reference proteome</keyword>
<protein>
    <recommendedName>
        <fullName evidence="4">Secreted protein</fullName>
    </recommendedName>
</protein>
<feature type="signal peptide" evidence="1">
    <location>
        <begin position="1"/>
        <end position="23"/>
    </location>
</feature>
<accession>A0A8S1CQ34</accession>
<reference evidence="2 3" key="1">
    <citation type="submission" date="2020-04" db="EMBL/GenBank/DDBJ databases">
        <authorList>
            <person name="Alioto T."/>
            <person name="Alioto T."/>
            <person name="Gomez Garrido J."/>
        </authorList>
    </citation>
    <scope>NUCLEOTIDE SEQUENCE [LARGE SCALE GENOMIC DNA]</scope>
</reference>
<organism evidence="2 3">
    <name type="scientific">Cloeon dipterum</name>
    <dbReference type="NCBI Taxonomy" id="197152"/>
    <lineage>
        <taxon>Eukaryota</taxon>
        <taxon>Metazoa</taxon>
        <taxon>Ecdysozoa</taxon>
        <taxon>Arthropoda</taxon>
        <taxon>Hexapoda</taxon>
        <taxon>Insecta</taxon>
        <taxon>Pterygota</taxon>
        <taxon>Palaeoptera</taxon>
        <taxon>Ephemeroptera</taxon>
        <taxon>Pisciforma</taxon>
        <taxon>Baetidae</taxon>
        <taxon>Cloeon</taxon>
    </lineage>
</organism>
<evidence type="ECO:0000313" key="3">
    <source>
        <dbReference type="Proteomes" id="UP000494165"/>
    </source>
</evidence>
<name>A0A8S1CQ34_9INSE</name>
<dbReference type="OrthoDB" id="8170117at2759"/>
<feature type="chain" id="PRO_5035846983" description="Secreted protein" evidence="1">
    <location>
        <begin position="24"/>
        <end position="69"/>
    </location>
</feature>
<dbReference type="Proteomes" id="UP000494165">
    <property type="component" value="Unassembled WGS sequence"/>
</dbReference>
<sequence length="69" mass="7763">MDTLGAMFWLWLWGECFLGGCTSVKEPAEEEDEAECDVCTELISERKTLFDDSISTLISPPFCTSIRAH</sequence>
<evidence type="ECO:0008006" key="4">
    <source>
        <dbReference type="Google" id="ProtNLM"/>
    </source>
</evidence>
<proteinExistence type="predicted"/>
<keyword evidence="1" id="KW-0732">Signal</keyword>
<dbReference type="AlphaFoldDB" id="A0A8S1CQ34"/>
<comment type="caution">
    <text evidence="2">The sequence shown here is derived from an EMBL/GenBank/DDBJ whole genome shotgun (WGS) entry which is preliminary data.</text>
</comment>
<gene>
    <name evidence="2" type="ORF">CLODIP_2_CD14643</name>
</gene>